<comment type="caution">
    <text evidence="2">The sequence shown here is derived from an EMBL/GenBank/DDBJ whole genome shotgun (WGS) entry which is preliminary data.</text>
</comment>
<dbReference type="RefSeq" id="WP_394488281.1">
    <property type="nucleotide sequence ID" value="NZ_JBIGIA010000007.1"/>
</dbReference>
<sequence length="60" mass="6679">MKPARPDNLRRAAFAGQLVPQDRADEPAAELLARIRAERTASMPARSRRRTADKHQGDPS</sequence>
<feature type="region of interest" description="Disordered" evidence="1">
    <location>
        <begin position="1"/>
        <end position="21"/>
    </location>
</feature>
<proteinExistence type="predicted"/>
<dbReference type="Proteomes" id="UP001606305">
    <property type="component" value="Unassembled WGS sequence"/>
</dbReference>
<protein>
    <submittedName>
        <fullName evidence="2">Uncharacterized protein</fullName>
    </submittedName>
</protein>
<name>A0ABW7G673_9BURK</name>
<evidence type="ECO:0000313" key="2">
    <source>
        <dbReference type="EMBL" id="MFG6457423.1"/>
    </source>
</evidence>
<evidence type="ECO:0000313" key="3">
    <source>
        <dbReference type="Proteomes" id="UP001606305"/>
    </source>
</evidence>
<gene>
    <name evidence="2" type="ORF">ACG00X_11320</name>
</gene>
<accession>A0ABW7G673</accession>
<feature type="compositionally biased region" description="Basic and acidic residues" evidence="1">
    <location>
        <begin position="1"/>
        <end position="10"/>
    </location>
</feature>
<organism evidence="2 3">
    <name type="scientific">Pelomonas nitida</name>
    <dbReference type="NCBI Taxonomy" id="3299027"/>
    <lineage>
        <taxon>Bacteria</taxon>
        <taxon>Pseudomonadati</taxon>
        <taxon>Pseudomonadota</taxon>
        <taxon>Betaproteobacteria</taxon>
        <taxon>Burkholderiales</taxon>
        <taxon>Sphaerotilaceae</taxon>
        <taxon>Roseateles</taxon>
    </lineage>
</organism>
<reference evidence="2 3" key="1">
    <citation type="submission" date="2024-09" db="EMBL/GenBank/DDBJ databases">
        <title>Novel species of the genus Pelomonas and Roseateles isolated from streams.</title>
        <authorList>
            <person name="Lu H."/>
        </authorList>
    </citation>
    <scope>NUCLEOTIDE SEQUENCE [LARGE SCALE GENOMIC DNA]</scope>
    <source>
        <strain evidence="2 3">BYS96W</strain>
    </source>
</reference>
<evidence type="ECO:0000256" key="1">
    <source>
        <dbReference type="SAM" id="MobiDB-lite"/>
    </source>
</evidence>
<feature type="region of interest" description="Disordered" evidence="1">
    <location>
        <begin position="37"/>
        <end position="60"/>
    </location>
</feature>
<dbReference type="EMBL" id="JBIGIA010000007">
    <property type="protein sequence ID" value="MFG6457423.1"/>
    <property type="molecule type" value="Genomic_DNA"/>
</dbReference>
<keyword evidence="3" id="KW-1185">Reference proteome</keyword>